<gene>
    <name evidence="2" type="ORF">FOZ60_007907</name>
</gene>
<comment type="caution">
    <text evidence="2">The sequence shown here is derived from an EMBL/GenBank/DDBJ whole genome shotgun (WGS) entry which is preliminary data.</text>
</comment>
<reference evidence="2 3" key="1">
    <citation type="submission" date="2020-04" db="EMBL/GenBank/DDBJ databases">
        <title>Perkinsus olseni comparative genomics.</title>
        <authorList>
            <person name="Bogema D.R."/>
        </authorList>
    </citation>
    <scope>NUCLEOTIDE SEQUENCE [LARGE SCALE GENOMIC DNA]</scope>
    <source>
        <strain evidence="2">00978-12</strain>
    </source>
</reference>
<dbReference type="AlphaFoldDB" id="A0A7J6NKK0"/>
<dbReference type="Proteomes" id="UP000541610">
    <property type="component" value="Unassembled WGS sequence"/>
</dbReference>
<evidence type="ECO:0000256" key="1">
    <source>
        <dbReference type="SAM" id="MobiDB-lite"/>
    </source>
</evidence>
<evidence type="ECO:0000313" key="3">
    <source>
        <dbReference type="Proteomes" id="UP000541610"/>
    </source>
</evidence>
<proteinExistence type="predicted"/>
<feature type="region of interest" description="Disordered" evidence="1">
    <location>
        <begin position="517"/>
        <end position="537"/>
    </location>
</feature>
<protein>
    <submittedName>
        <fullName evidence="2">Uncharacterized protein</fullName>
    </submittedName>
</protein>
<organism evidence="2 3">
    <name type="scientific">Perkinsus olseni</name>
    <name type="common">Perkinsus atlanticus</name>
    <dbReference type="NCBI Taxonomy" id="32597"/>
    <lineage>
        <taxon>Eukaryota</taxon>
        <taxon>Sar</taxon>
        <taxon>Alveolata</taxon>
        <taxon>Perkinsozoa</taxon>
        <taxon>Perkinsea</taxon>
        <taxon>Perkinsida</taxon>
        <taxon>Perkinsidae</taxon>
        <taxon>Perkinsus</taxon>
    </lineage>
</organism>
<accession>A0A7J6NKK0</accession>
<sequence>MESDITKVEEMLALRRLAGRTAPFAAPVGNARSKPEQDLPRVRVSVRFVASASFSQFLMDLSASQRFQPFAAQLQAPGYPTGLVTSQSLSATQYNGVRAPSFVPDANVDRMESSVYSEATREDVGPTDILPPQTLMSYLDCTVRRLYSLISHMQHQELKDALTRWAELPTLDRTTKEVHRTREQLLATMRREQKDHHYAITVLNQRWAIKAGQAENDVLALEEIDKEYAAKIADCDGNWLVRHEDLREQLRAVTLEGGLAQGLVLMKVAINRARSRLLQSALWKWKDLVNFQPGEVFGDSARLVSGLFPEPATAVGHQLTAIAALTHDHADLDLIINRARTASYQQRKLEVESCHIMPAARAMSTVLRKLLLRTYDRALQDFMDFAELTSIGISTHYTEVPRLKLPPSNSSLEVGFGESGCFKVSLFYDHASLICSFLPAESSSSGRRGPVRLLGSRHRVIPLALGRWAQGHVEGVNQEQDKLMILERVMMAEEGIYYRIYRHGIYATEECGDLATQERESRFDKEDELAESYNKRR</sequence>
<dbReference type="OrthoDB" id="10357230at2759"/>
<name>A0A7J6NKK0_PEROL</name>
<dbReference type="EMBL" id="JABANP010000314">
    <property type="protein sequence ID" value="KAF4684399.1"/>
    <property type="molecule type" value="Genomic_DNA"/>
</dbReference>
<evidence type="ECO:0000313" key="2">
    <source>
        <dbReference type="EMBL" id="KAF4684399.1"/>
    </source>
</evidence>